<reference evidence="3" key="1">
    <citation type="submission" date="2021-03" db="EMBL/GenBank/DDBJ databases">
        <authorList>
            <person name="Bekaert M."/>
        </authorList>
    </citation>
    <scope>NUCLEOTIDE SEQUENCE</scope>
</reference>
<name>A0A8S3T6G5_MYTED</name>
<accession>A0A8S3T6G5</accession>
<evidence type="ECO:0000313" key="3">
    <source>
        <dbReference type="EMBL" id="CAG2229179.1"/>
    </source>
</evidence>
<dbReference type="Proteomes" id="UP000683360">
    <property type="component" value="Unassembled WGS sequence"/>
</dbReference>
<dbReference type="AlphaFoldDB" id="A0A8S3T6G5"/>
<sequence>MPGDSKGAKTIQTMLAAKKPGSNDSSKDSVKEKPSKQNKRSHSDVANDSVEGIDLTGIQNDLSEIKQSLQGTVTKTDLTNAMVNLVQQKDLKTLVSNIVQKLLDHFEEKITSKFECKIREATGKLDDKLDTLMIENEDLRERIRAKDRVIENLVEKVGDNNNRSIDALKLANYNEQYSRKHNIRMLNFPEKRGENLRKAFIETLKSDCKVDIEPSDVLAIHRIPGKDGYQKPVIVKVKNTETKIRIMRQKRSLKNEVKLHDDISQRNLGLMARLKNTEKFENVWFYNCNVYAKTETSSRIRFDLFDNVEEKMKKKLKDGN</sequence>
<evidence type="ECO:0000313" key="4">
    <source>
        <dbReference type="Proteomes" id="UP000683360"/>
    </source>
</evidence>
<feature type="compositionally biased region" description="Basic and acidic residues" evidence="2">
    <location>
        <begin position="25"/>
        <end position="45"/>
    </location>
</feature>
<keyword evidence="1" id="KW-0175">Coiled coil</keyword>
<gene>
    <name evidence="3" type="ORF">MEDL_42105</name>
</gene>
<comment type="caution">
    <text evidence="3">The sequence shown here is derived from an EMBL/GenBank/DDBJ whole genome shotgun (WGS) entry which is preliminary data.</text>
</comment>
<keyword evidence="4" id="KW-1185">Reference proteome</keyword>
<organism evidence="3 4">
    <name type="scientific">Mytilus edulis</name>
    <name type="common">Blue mussel</name>
    <dbReference type="NCBI Taxonomy" id="6550"/>
    <lineage>
        <taxon>Eukaryota</taxon>
        <taxon>Metazoa</taxon>
        <taxon>Spiralia</taxon>
        <taxon>Lophotrochozoa</taxon>
        <taxon>Mollusca</taxon>
        <taxon>Bivalvia</taxon>
        <taxon>Autobranchia</taxon>
        <taxon>Pteriomorphia</taxon>
        <taxon>Mytilida</taxon>
        <taxon>Mytiloidea</taxon>
        <taxon>Mytilidae</taxon>
        <taxon>Mytilinae</taxon>
        <taxon>Mytilus</taxon>
    </lineage>
</organism>
<protein>
    <submittedName>
        <fullName evidence="3">Uncharacterized protein</fullName>
    </submittedName>
</protein>
<feature type="coiled-coil region" evidence="1">
    <location>
        <begin position="129"/>
        <end position="156"/>
    </location>
</feature>
<dbReference type="EMBL" id="CAJPWZ010002017">
    <property type="protein sequence ID" value="CAG2229179.1"/>
    <property type="molecule type" value="Genomic_DNA"/>
</dbReference>
<evidence type="ECO:0000256" key="1">
    <source>
        <dbReference type="SAM" id="Coils"/>
    </source>
</evidence>
<dbReference type="OrthoDB" id="7477812at2759"/>
<dbReference type="Gene3D" id="3.30.70.1820">
    <property type="entry name" value="L1 transposable element, RRM domain"/>
    <property type="match status" value="1"/>
</dbReference>
<feature type="region of interest" description="Disordered" evidence="2">
    <location>
        <begin position="1"/>
        <end position="50"/>
    </location>
</feature>
<proteinExistence type="predicted"/>
<evidence type="ECO:0000256" key="2">
    <source>
        <dbReference type="SAM" id="MobiDB-lite"/>
    </source>
</evidence>